<dbReference type="EMBL" id="UZAD01013181">
    <property type="protein sequence ID" value="VDN91450.1"/>
    <property type="molecule type" value="Genomic_DNA"/>
</dbReference>
<name>A0A0N4TP48_BRUPA</name>
<evidence type="ECO:0000256" key="1">
    <source>
        <dbReference type="SAM" id="Phobius"/>
    </source>
</evidence>
<sequence length="171" mass="19372">MSSLAKLENRISCLLCIWQIRVNMLCAYSSIPFCFALGQMLLSIKAFVFVGLKGHETEKAVKFPRLPATLIVWLTTRCTIAEMNSLKFCILALEYPTPMPKATAKIYWNPPIHFELQLITAVKLVSSTNKQFADRLIARILSLVGSYRKMDLRGSQYCYDNACSSWSYLSA</sequence>
<protein>
    <submittedName>
        <fullName evidence="4">Ovule protein</fullName>
    </submittedName>
</protein>
<reference evidence="2 3" key="2">
    <citation type="submission" date="2018-11" db="EMBL/GenBank/DDBJ databases">
        <authorList>
            <consortium name="Pathogen Informatics"/>
        </authorList>
    </citation>
    <scope>NUCLEOTIDE SEQUENCE [LARGE SCALE GENOMIC DNA]</scope>
</reference>
<gene>
    <name evidence="2" type="ORF">BPAG_LOCUS10264</name>
</gene>
<keyword evidence="1" id="KW-1133">Transmembrane helix</keyword>
<proteinExistence type="predicted"/>
<reference evidence="4" key="1">
    <citation type="submission" date="2017-02" db="UniProtKB">
        <authorList>
            <consortium name="WormBaseParasite"/>
        </authorList>
    </citation>
    <scope>IDENTIFICATION</scope>
</reference>
<organism evidence="4">
    <name type="scientific">Brugia pahangi</name>
    <name type="common">Filarial nematode worm</name>
    <dbReference type="NCBI Taxonomy" id="6280"/>
    <lineage>
        <taxon>Eukaryota</taxon>
        <taxon>Metazoa</taxon>
        <taxon>Ecdysozoa</taxon>
        <taxon>Nematoda</taxon>
        <taxon>Chromadorea</taxon>
        <taxon>Rhabditida</taxon>
        <taxon>Spirurina</taxon>
        <taxon>Spiruromorpha</taxon>
        <taxon>Filarioidea</taxon>
        <taxon>Onchocercidae</taxon>
        <taxon>Brugia</taxon>
    </lineage>
</organism>
<keyword evidence="1" id="KW-0472">Membrane</keyword>
<dbReference type="AlphaFoldDB" id="A0A0N4TP48"/>
<dbReference type="Proteomes" id="UP000278627">
    <property type="component" value="Unassembled WGS sequence"/>
</dbReference>
<evidence type="ECO:0000313" key="3">
    <source>
        <dbReference type="Proteomes" id="UP000278627"/>
    </source>
</evidence>
<feature type="transmembrane region" description="Helical" evidence="1">
    <location>
        <begin position="30"/>
        <end position="52"/>
    </location>
</feature>
<evidence type="ECO:0000313" key="2">
    <source>
        <dbReference type="EMBL" id="VDN91450.1"/>
    </source>
</evidence>
<accession>A0A0N4TP48</accession>
<dbReference type="WBParaSite" id="BPAG_0001030201-mRNA-1">
    <property type="protein sequence ID" value="BPAG_0001030201-mRNA-1"/>
    <property type="gene ID" value="BPAG_0001030201"/>
</dbReference>
<keyword evidence="3" id="KW-1185">Reference proteome</keyword>
<keyword evidence="1" id="KW-0812">Transmembrane</keyword>
<evidence type="ECO:0000313" key="4">
    <source>
        <dbReference type="WBParaSite" id="BPAG_0001030201-mRNA-1"/>
    </source>
</evidence>